<feature type="domain" description="DUF5672" evidence="2">
    <location>
        <begin position="1033"/>
        <end position="1166"/>
    </location>
</feature>
<dbReference type="Proteomes" id="UP001189429">
    <property type="component" value="Unassembled WGS sequence"/>
</dbReference>
<feature type="region of interest" description="Disordered" evidence="1">
    <location>
        <begin position="29"/>
        <end position="140"/>
    </location>
</feature>
<feature type="region of interest" description="Disordered" evidence="1">
    <location>
        <begin position="1328"/>
        <end position="1347"/>
    </location>
</feature>
<proteinExistence type="predicted"/>
<feature type="compositionally biased region" description="Basic residues" evidence="1">
    <location>
        <begin position="588"/>
        <end position="612"/>
    </location>
</feature>
<feature type="region of interest" description="Disordered" evidence="1">
    <location>
        <begin position="1548"/>
        <end position="1591"/>
    </location>
</feature>
<evidence type="ECO:0000313" key="3">
    <source>
        <dbReference type="EMBL" id="CAK0840459.1"/>
    </source>
</evidence>
<protein>
    <recommendedName>
        <fullName evidence="2">DUF5672 domain-containing protein</fullName>
    </recommendedName>
</protein>
<name>A0ABN9T744_9DINO</name>
<dbReference type="SUPFAM" id="SSF51197">
    <property type="entry name" value="Clavaminate synthase-like"/>
    <property type="match status" value="1"/>
</dbReference>
<dbReference type="Pfam" id="PF18922">
    <property type="entry name" value="DUF5672"/>
    <property type="match status" value="1"/>
</dbReference>
<sequence>MGRSSSPVLARSEASGCCEPQLLALPKARAVTAASTDLPSPVDSSRGPGLDTCRHQLPSSASLAAALPEQAPAAVAPPSPAKAPPSPAGGEALAGAAGEAGPPGPCAEAGAAGPQSPQAARRGRGRPPTKPVGCPPGEVVSPRALTQAAMRKRHSHKVTVHSIGSEVANRVSHLRAFTRRRSSDMRDGKIVLTEAPQGVKPIFEKVVGATLDEIQAALLRTEQCPMGRFLDEILECYDIEPAEWKTDPVMADTMLLKRRYSAPVPDNVPDAVARIVRLPPVIGTTTVYRLRRSEAGELTMVQQSYIGDVMYGDRFKIQNTISFREEEGGVVSRQWADIVWDQPLPWTHSIIRHFIEKRSKADATRYAPQLLCMIEDAVEAEYPVVDQLDARDCLRELREALAARLRAALWHWALALRAAFVRRGGLGLRGLWMEPAEKRQRHVGEGQCPNGCPRSACPLAAGGAGEWTPVVRLKEPPSRVEFLEFGMQRTPFVISAEAGCAGLWGWPAADGRWARAEYLRDHPHTRSRAGSEERLPGRLQVLAPQRGGVRVRPRGAGADLRTSRWGRCRRHRRGRGAVPYGLGVRPPRGLRGRATRRRRGPAPGGRRARRAGHAVPAGGVPVRRAEGPVAAAALGISGRGRAGQRLRGAHGPDRHARVDVAGVRGQAVAAAGAAGRGPAARTPSVGSEPEHPDLFCCASVSAAALPAGARLWHALLQPGELLFVPSLVAHSVRNVGPGLTVAVSHNFLDAACLPEALVALGSSLGLLEREVAAGRSRDDALEALADRLDAPLFALLSIALAAPAAVEEMVAAAAPEAGPRAAALDAAWGHCRAALARALPSSETARTAFGLQAAQDASRRRLEGGAAARSRTPRALPCATASGEAVRTLRSALVAALALSAAAPVSAVTQGLRAAQGLQAAETSKPGWKHRMQIFQRFINSTLDTVSHWRVEPAQKTDRVAVTILQPATPEHIAQMAYVIRSNLHRLGPDWALQVFYGTEEERAGLDEALGKPKGVIWSPIMLQGKRRVSLNHGECSYFRLSDGFWGAMRPEHEHVLVFESDSLLRKRGCVDEYVDNGYDYVGAPWGMGARWGPPAVGGNGGFSLRRLSTILSAVRSPEMAELIGEDPDLFTENEDSTLVKLLLQRNATFPPRESAMRFSVEIVFHPTPCAFHKPWANLGEDAVKTLMKEPGCITPFATDVQTMTPEWHGNDLLSNTEGVEWAAEAGSVTGMVEPTFQPNVATVQQRWTDPNTLPMGLSFGNTGDIHQHAIGPLGVDVDNDGTVDVVITPEELRQFIMERGHRVQADAGTSRAAAAGALPASSQLLAGSAGVGSSATGSSANWPHGRVLQSPRSAISFGAGSPEEFGSTRIPSSSTRLGARPAAVAGGATRSGGIGSSSSLASMPFSAGVLPQRVLPPAGSLPRSQPRSPVPPLVLPGTQSQRSSAGPSPPSAGPSPPGRPPRPRSPAGRARARRAPRPGARAPGGRPRRRVGTTRPRCQEGLHARRPDPCGVPRRPAAGAAGAAWPGALRRAAVPQHGHLPGWPAAALQRRSAPPGARGARDQRAGLPARPAASAGRRAVRGARGGGGRLSERAACSQHCRARLPARPAGPAGRSAHGAGRVRARVQIGCGRLSTGQPVHAVHAVHAWQHAVRVREASGGLRGCAT</sequence>
<feature type="compositionally biased region" description="Low complexity" evidence="1">
    <location>
        <begin position="1328"/>
        <end position="1341"/>
    </location>
</feature>
<dbReference type="EMBL" id="CAUYUJ010014382">
    <property type="protein sequence ID" value="CAK0840459.1"/>
    <property type="molecule type" value="Genomic_DNA"/>
</dbReference>
<gene>
    <name evidence="3" type="ORF">PCOR1329_LOCUS35909</name>
</gene>
<feature type="region of interest" description="Disordered" evidence="1">
    <location>
        <begin position="576"/>
        <end position="621"/>
    </location>
</feature>
<dbReference type="InterPro" id="IPR043729">
    <property type="entry name" value="DUF5672"/>
</dbReference>
<feature type="region of interest" description="Disordered" evidence="1">
    <location>
        <begin position="1415"/>
        <end position="1524"/>
    </location>
</feature>
<feature type="compositionally biased region" description="Pro residues" evidence="1">
    <location>
        <begin position="1448"/>
        <end position="1465"/>
    </location>
</feature>
<evidence type="ECO:0000256" key="1">
    <source>
        <dbReference type="SAM" id="MobiDB-lite"/>
    </source>
</evidence>
<accession>A0ABN9T744</accession>
<dbReference type="Gene3D" id="2.60.120.650">
    <property type="entry name" value="Cupin"/>
    <property type="match status" value="1"/>
</dbReference>
<feature type="compositionally biased region" description="Low complexity" evidence="1">
    <location>
        <begin position="88"/>
        <end position="120"/>
    </location>
</feature>
<comment type="caution">
    <text evidence="3">The sequence shown here is derived from an EMBL/GenBank/DDBJ whole genome shotgun (WGS) entry which is preliminary data.</text>
</comment>
<feature type="compositionally biased region" description="Low complexity" evidence="1">
    <location>
        <begin position="1566"/>
        <end position="1578"/>
    </location>
</feature>
<organism evidence="3 4">
    <name type="scientific">Prorocentrum cordatum</name>
    <dbReference type="NCBI Taxonomy" id="2364126"/>
    <lineage>
        <taxon>Eukaryota</taxon>
        <taxon>Sar</taxon>
        <taxon>Alveolata</taxon>
        <taxon>Dinophyceae</taxon>
        <taxon>Prorocentrales</taxon>
        <taxon>Prorocentraceae</taxon>
        <taxon>Prorocentrum</taxon>
    </lineage>
</organism>
<dbReference type="PANTHER" id="PTHR24216">
    <property type="entry name" value="PAXILLIN-RELATED"/>
    <property type="match status" value="1"/>
</dbReference>
<feature type="compositionally biased region" description="Low complexity" evidence="1">
    <location>
        <begin position="57"/>
        <end position="74"/>
    </location>
</feature>
<evidence type="ECO:0000259" key="2">
    <source>
        <dbReference type="Pfam" id="PF18922"/>
    </source>
</evidence>
<keyword evidence="4" id="KW-1185">Reference proteome</keyword>
<evidence type="ECO:0000313" key="4">
    <source>
        <dbReference type="Proteomes" id="UP001189429"/>
    </source>
</evidence>
<feature type="compositionally biased region" description="Low complexity" evidence="1">
    <location>
        <begin position="1510"/>
        <end position="1524"/>
    </location>
</feature>
<dbReference type="PANTHER" id="PTHR24216:SF65">
    <property type="entry name" value="PAXILLIN-LIKE PROTEIN 1"/>
    <property type="match status" value="1"/>
</dbReference>
<feature type="region of interest" description="Disordered" evidence="1">
    <location>
        <begin position="1355"/>
        <end position="1398"/>
    </location>
</feature>
<reference evidence="3" key="1">
    <citation type="submission" date="2023-10" db="EMBL/GenBank/DDBJ databases">
        <authorList>
            <person name="Chen Y."/>
            <person name="Shah S."/>
            <person name="Dougan E. K."/>
            <person name="Thang M."/>
            <person name="Chan C."/>
        </authorList>
    </citation>
    <scope>NUCLEOTIDE SEQUENCE [LARGE SCALE GENOMIC DNA]</scope>
</reference>
<feature type="compositionally biased region" description="Pro residues" evidence="1">
    <location>
        <begin position="75"/>
        <end position="87"/>
    </location>
</feature>
<feature type="compositionally biased region" description="Basic and acidic residues" evidence="1">
    <location>
        <begin position="1498"/>
        <end position="1509"/>
    </location>
</feature>